<dbReference type="Proteomes" id="UP000066014">
    <property type="component" value="Chromosome"/>
</dbReference>
<proteinExistence type="predicted"/>
<protein>
    <submittedName>
        <fullName evidence="1">ABC-type Co2+ transport system, periplasmic component</fullName>
    </submittedName>
</protein>
<sequence>MRTAHHAPSWASLGSGLLLGLALWLAGVAPAWAHDTWVQPLQLRPVLHQPLQLQLSSGHGLQALVAPKQRRQRSLRLSTVSGLVQRAWGWRRQRARAVTHMGPLEPGLVCVQLACAARLIEIEPEGVERYLDEVQPSAELRALWSAQRARGEPWRERYAKEAKAYVRAAGSAGAASTWRPLRALGQRLELLPLRDPTRLRPRTQLPLELRLDGRPLAAVALRCHDRKGERVLHTACTASRPLPGSQTHACAARWR</sequence>
<dbReference type="InterPro" id="IPR019613">
    <property type="entry name" value="DUF4198"/>
</dbReference>
<dbReference type="HOGENOM" id="CLU_1088637_0_0_4"/>
<dbReference type="EMBL" id="AP014569">
    <property type="protein sequence ID" value="BAO82985.1"/>
    <property type="molecule type" value="Genomic_DNA"/>
</dbReference>
<dbReference type="KEGG" id="cbab:SMCB_0757"/>
<keyword evidence="2" id="KW-1185">Reference proteome</keyword>
<gene>
    <name evidence="1" type="ORF">SMCB_0757</name>
</gene>
<name>A0A060NNP2_9BURK</name>
<organism evidence="1 2">
    <name type="scientific">Serpentinimonas maccroryi</name>
    <dbReference type="NCBI Taxonomy" id="1458426"/>
    <lineage>
        <taxon>Bacteria</taxon>
        <taxon>Pseudomonadati</taxon>
        <taxon>Pseudomonadota</taxon>
        <taxon>Betaproteobacteria</taxon>
        <taxon>Burkholderiales</taxon>
        <taxon>Comamonadaceae</taxon>
        <taxon>Serpentinimonas</taxon>
    </lineage>
</organism>
<accession>A0A060NNP2</accession>
<dbReference type="AlphaFoldDB" id="A0A060NNP2"/>
<dbReference type="Pfam" id="PF10670">
    <property type="entry name" value="DUF4198"/>
    <property type="match status" value="1"/>
</dbReference>
<reference evidence="1 2" key="1">
    <citation type="journal article" date="2014" name="Nat. Commun.">
        <title>Physiological and genomic features of highly alkaliphilic hydrogen-utilizing Betaproteobacteria from a continental serpentinizing site.</title>
        <authorList>
            <person name="Suzuki S."/>
            <person name="Kuenen J.G."/>
            <person name="Schipper K."/>
            <person name="van der Velde S."/>
            <person name="Ishii S."/>
            <person name="Wu A."/>
            <person name="Sorokin D.Y."/>
            <person name="Tenney A."/>
            <person name="Meng X.Y."/>
            <person name="Morrill P.L."/>
            <person name="Kamagata Y."/>
            <person name="Muyzer G."/>
            <person name="Nealson K.H."/>
        </authorList>
    </citation>
    <scope>NUCLEOTIDE SEQUENCE [LARGE SCALE GENOMIC DNA]</scope>
    <source>
        <strain evidence="1 2">B1</strain>
    </source>
</reference>
<evidence type="ECO:0000313" key="2">
    <source>
        <dbReference type="Proteomes" id="UP000066014"/>
    </source>
</evidence>
<evidence type="ECO:0000313" key="1">
    <source>
        <dbReference type="EMBL" id="BAO82985.1"/>
    </source>
</evidence>
<dbReference type="RefSeq" id="WP_144400262.1">
    <property type="nucleotide sequence ID" value="NZ_AP014569.1"/>
</dbReference>
<dbReference type="STRING" id="1458426.SMCB_0757"/>